<comment type="caution">
    <text evidence="1">The sequence shown here is derived from an EMBL/GenBank/DDBJ whole genome shotgun (WGS) entry which is preliminary data.</text>
</comment>
<feature type="non-terminal residue" evidence="1">
    <location>
        <position position="36"/>
    </location>
</feature>
<reference evidence="1 2" key="1">
    <citation type="journal article" date="2018" name="Genomics">
        <title>Molecular footprints of inshore aquatic adaptation in Indo-Pacific humpback dolphin (Sousa chinensis).</title>
        <authorList>
            <person name="Ming Y."/>
            <person name="Jian J."/>
            <person name="Yu F."/>
            <person name="Yu X."/>
            <person name="Wang J."/>
            <person name="Liu W."/>
        </authorList>
    </citation>
    <scope>NUCLEOTIDE SEQUENCE [LARGE SCALE GENOMIC DNA]</scope>
    <source>
        <strain evidence="1">MY-2018</strain>
        <tissue evidence="1">Skin</tissue>
    </source>
</reference>
<dbReference type="Proteomes" id="UP000295264">
    <property type="component" value="Unassembled WGS sequence"/>
</dbReference>
<dbReference type="AlphaFoldDB" id="A0A484GKQ6"/>
<protein>
    <submittedName>
        <fullName evidence="1">Uncharacterized protein</fullName>
    </submittedName>
</protein>
<proteinExistence type="predicted"/>
<feature type="non-terminal residue" evidence="1">
    <location>
        <position position="1"/>
    </location>
</feature>
<dbReference type="EMBL" id="QWLN02006661">
    <property type="protein sequence ID" value="TEA36280.1"/>
    <property type="molecule type" value="Genomic_DNA"/>
</dbReference>
<organism evidence="1 2">
    <name type="scientific">Sousa chinensis</name>
    <name type="common">Indo-pacific humpbacked dolphin</name>
    <name type="synonym">Steno chinensis</name>
    <dbReference type="NCBI Taxonomy" id="103600"/>
    <lineage>
        <taxon>Eukaryota</taxon>
        <taxon>Metazoa</taxon>
        <taxon>Chordata</taxon>
        <taxon>Craniata</taxon>
        <taxon>Vertebrata</taxon>
        <taxon>Euteleostomi</taxon>
        <taxon>Mammalia</taxon>
        <taxon>Eutheria</taxon>
        <taxon>Laurasiatheria</taxon>
        <taxon>Artiodactyla</taxon>
        <taxon>Whippomorpha</taxon>
        <taxon>Cetacea</taxon>
        <taxon>Odontoceti</taxon>
        <taxon>Delphinidae</taxon>
        <taxon>Sousa</taxon>
    </lineage>
</organism>
<evidence type="ECO:0000313" key="2">
    <source>
        <dbReference type="Proteomes" id="UP000295264"/>
    </source>
</evidence>
<name>A0A484GKQ6_SOUCH</name>
<accession>A0A484GKQ6</accession>
<sequence length="36" mass="4115">IKYTKGITWQAILQQISKFGSAKDLKVLNSHIHLFS</sequence>
<evidence type="ECO:0000313" key="1">
    <source>
        <dbReference type="EMBL" id="TEA36280.1"/>
    </source>
</evidence>
<keyword evidence="2" id="KW-1185">Reference proteome</keyword>
<gene>
    <name evidence="1" type="ORF">DBR06_SOUSAS5910005</name>
</gene>